<keyword evidence="2" id="KW-1185">Reference proteome</keyword>
<name>A0A1W6WYS9_BACTU</name>
<organism evidence="1 2">
    <name type="scientific">Bacillus thuringiensis</name>
    <dbReference type="NCBI Taxonomy" id="1428"/>
    <lineage>
        <taxon>Bacteria</taxon>
        <taxon>Bacillati</taxon>
        <taxon>Bacillota</taxon>
        <taxon>Bacilli</taxon>
        <taxon>Bacillales</taxon>
        <taxon>Bacillaceae</taxon>
        <taxon>Bacillus</taxon>
        <taxon>Bacillus cereus group</taxon>
    </lineage>
</organism>
<gene>
    <name evidence="1" type="ORF">CAB88_32450</name>
</gene>
<sequence length="44" mass="5149">MLGRHNTFFLTNFNYGNGPPQYKLHNSKGVTYYITANESYVYVK</sequence>
<evidence type="ECO:0000313" key="1">
    <source>
        <dbReference type="EMBL" id="ARP61717.1"/>
    </source>
</evidence>
<reference evidence="1 2" key="1">
    <citation type="submission" date="2017-04" db="EMBL/GenBank/DDBJ databases">
        <title>Complete Genome Sequence of Bacillus thuringiensis type Strain ATCC 10792.</title>
        <authorList>
            <person name="Oh D.-H."/>
            <person name="Park B.-J."/>
            <person name="Shuai W."/>
            <person name="Chelliah R."/>
        </authorList>
    </citation>
    <scope>NUCLEOTIDE SEQUENCE [LARGE SCALE GENOMIC DNA]</scope>
    <source>
        <strain evidence="1 2">ATCC 10792</strain>
        <plasmid evidence="1 2">poh3</plasmid>
    </source>
</reference>
<keyword evidence="1" id="KW-0614">Plasmid</keyword>
<dbReference type="Proteomes" id="UP000194143">
    <property type="component" value="Plasmid poh3"/>
</dbReference>
<dbReference type="EMBL" id="CP021064">
    <property type="protein sequence ID" value="ARP61717.1"/>
    <property type="molecule type" value="Genomic_DNA"/>
</dbReference>
<evidence type="ECO:0000313" key="2">
    <source>
        <dbReference type="Proteomes" id="UP000194143"/>
    </source>
</evidence>
<protein>
    <submittedName>
        <fullName evidence="1">N-acetylmuramoyl-L-alanine amidase</fullName>
    </submittedName>
</protein>
<proteinExistence type="predicted"/>
<geneLocation type="plasmid" evidence="1 2">
    <name>poh3</name>
</geneLocation>
<dbReference type="AlphaFoldDB" id="A0A1W6WYS9"/>
<accession>A0A1W6WYS9</accession>